<feature type="domain" description="T-SNARE coiled-coil homology" evidence="12">
    <location>
        <begin position="476"/>
        <end position="530"/>
    </location>
</feature>
<reference evidence="14 15" key="1">
    <citation type="submission" date="2020-08" db="EMBL/GenBank/DDBJ databases">
        <title>Bridging the membrane lipid divide: bacteria of the FCB group superphylum have the potential to synthesize archaeal ether lipids.</title>
        <authorList>
            <person name="Villanueva L."/>
            <person name="Von Meijenfeldt F.A.B."/>
            <person name="Westbye A.B."/>
            <person name="Yadav S."/>
            <person name="Hopmans E.C."/>
            <person name="Dutilh B.E."/>
            <person name="Sinninghe Damste J.S."/>
        </authorList>
    </citation>
    <scope>NUCLEOTIDE SEQUENCE [LARGE SCALE GENOMIC DNA]</scope>
    <source>
        <strain evidence="14">NIOZ-UU30</strain>
    </source>
</reference>
<dbReference type="EMBL" id="JACNJH010000049">
    <property type="protein sequence ID" value="MBC8359958.1"/>
    <property type="molecule type" value="Genomic_DNA"/>
</dbReference>
<dbReference type="InterPro" id="IPR003660">
    <property type="entry name" value="HAMP_dom"/>
</dbReference>
<keyword evidence="3" id="KW-0997">Cell inner membrane</keyword>
<dbReference type="Gene3D" id="1.10.287.950">
    <property type="entry name" value="Methyl-accepting chemotaxis protein"/>
    <property type="match status" value="1"/>
</dbReference>
<dbReference type="Pfam" id="PF00672">
    <property type="entry name" value="HAMP"/>
    <property type="match status" value="1"/>
</dbReference>
<keyword evidence="7 9" id="KW-0807">Transducer</keyword>
<accession>A0A8J6NU12</accession>
<dbReference type="AlphaFoldDB" id="A0A8J6NU12"/>
<keyword evidence="6" id="KW-0472">Membrane</keyword>
<dbReference type="PROSITE" id="PS50885">
    <property type="entry name" value="HAMP"/>
    <property type="match status" value="1"/>
</dbReference>
<sequence>MNIHKKIIIFSVSGLLLLGAVTLILSVNSLGKIGREEIASVRNMMILEKKEKLKDLVQNTYSMLETQYRYAHDTEKLTAVVEAKVKNDATKNIGALRYGTDGKDYFWINDTHPKMVMHPIKPSLNGQDLSDFKDPNGKRLFVEFVNVCRQSGEGFVEYMWPLPGQDTPVPKLSYVKLFKPWNWIVGTGIYLDDIEKALAKKEKEIKSAVARQRNWLIGAIVIIIAAVGSGLTLVSRKISGPIKAATVMLQDIAQGEGDLTKRLELQSQDEIGEMAKWFNVFIEKIWHIIKDIAGNAKSLNTSSDELSRLSAQMSEGAKNMSSKSSTGSAAATELNSNMQSMAAAMEQAATNMNIVATAAEEMTATINEIAQNSGKARVITDEAVTQAQSASGRIAELGKAAQDIGKVTETITDISEQTNLLALNATIEAARAGEAGKGFAVVANEIKELARQTATATQEIKANIDGIQGSTAGTVKEIEQISKVINDVNEIVSTIAAAVEEQSVTTNEIAGNVAQASHGIQEVNQNVAQSLTAAASIARDIAAVSQEANEISTNSSQVNLSSATLLKLANQLNDMVGKFKI</sequence>
<dbReference type="InterPro" id="IPR004089">
    <property type="entry name" value="MCPsignal_dom"/>
</dbReference>
<feature type="compositionally biased region" description="Low complexity" evidence="10">
    <location>
        <begin position="321"/>
        <end position="330"/>
    </location>
</feature>
<evidence type="ECO:0000313" key="14">
    <source>
        <dbReference type="EMBL" id="MBC8359958.1"/>
    </source>
</evidence>
<evidence type="ECO:0000256" key="3">
    <source>
        <dbReference type="ARBA" id="ARBA00022519"/>
    </source>
</evidence>
<dbReference type="SMART" id="SM00304">
    <property type="entry name" value="HAMP"/>
    <property type="match status" value="1"/>
</dbReference>
<evidence type="ECO:0000313" key="15">
    <source>
        <dbReference type="Proteomes" id="UP000603434"/>
    </source>
</evidence>
<proteinExistence type="inferred from homology"/>
<dbReference type="PROSITE" id="PS50192">
    <property type="entry name" value="T_SNARE"/>
    <property type="match status" value="1"/>
</dbReference>
<dbReference type="CDD" id="cd11386">
    <property type="entry name" value="MCP_signal"/>
    <property type="match status" value="1"/>
</dbReference>
<keyword evidence="5" id="KW-1133">Transmembrane helix</keyword>
<keyword evidence="2" id="KW-1003">Cell membrane</keyword>
<dbReference type="GO" id="GO:0005886">
    <property type="term" value="C:plasma membrane"/>
    <property type="evidence" value="ECO:0007669"/>
    <property type="project" value="UniProtKB-SubCell"/>
</dbReference>
<evidence type="ECO:0000256" key="6">
    <source>
        <dbReference type="ARBA" id="ARBA00023136"/>
    </source>
</evidence>
<keyword evidence="4" id="KW-0812">Transmembrane</keyword>
<evidence type="ECO:0000256" key="9">
    <source>
        <dbReference type="PROSITE-ProRule" id="PRU00284"/>
    </source>
</evidence>
<evidence type="ECO:0000256" key="5">
    <source>
        <dbReference type="ARBA" id="ARBA00022989"/>
    </source>
</evidence>
<dbReference type="InterPro" id="IPR033480">
    <property type="entry name" value="sCache_2"/>
</dbReference>
<dbReference type="InterPro" id="IPR000727">
    <property type="entry name" value="T_SNARE_dom"/>
</dbReference>
<evidence type="ECO:0000256" key="1">
    <source>
        <dbReference type="ARBA" id="ARBA00004429"/>
    </source>
</evidence>
<comment type="caution">
    <text evidence="14">The sequence shown here is derived from an EMBL/GenBank/DDBJ whole genome shotgun (WGS) entry which is preliminary data.</text>
</comment>
<feature type="region of interest" description="Disordered" evidence="10">
    <location>
        <begin position="311"/>
        <end position="330"/>
    </location>
</feature>
<dbReference type="Gene3D" id="3.30.450.20">
    <property type="entry name" value="PAS domain"/>
    <property type="match status" value="1"/>
</dbReference>
<dbReference type="Gene3D" id="1.10.8.500">
    <property type="entry name" value="HAMP domain in histidine kinase"/>
    <property type="match status" value="1"/>
</dbReference>
<dbReference type="InterPro" id="IPR004010">
    <property type="entry name" value="Double_Cache_2"/>
</dbReference>
<evidence type="ECO:0000256" key="2">
    <source>
        <dbReference type="ARBA" id="ARBA00022475"/>
    </source>
</evidence>
<dbReference type="PANTHER" id="PTHR32089:SF112">
    <property type="entry name" value="LYSOZYME-LIKE PROTEIN-RELATED"/>
    <property type="match status" value="1"/>
</dbReference>
<dbReference type="Pfam" id="PF00015">
    <property type="entry name" value="MCPsignal"/>
    <property type="match status" value="1"/>
</dbReference>
<evidence type="ECO:0000256" key="10">
    <source>
        <dbReference type="SAM" id="MobiDB-lite"/>
    </source>
</evidence>
<dbReference type="CDD" id="cd06225">
    <property type="entry name" value="HAMP"/>
    <property type="match status" value="1"/>
</dbReference>
<dbReference type="SMART" id="SM00283">
    <property type="entry name" value="MA"/>
    <property type="match status" value="1"/>
</dbReference>
<evidence type="ECO:0000259" key="11">
    <source>
        <dbReference type="PROSITE" id="PS50111"/>
    </source>
</evidence>
<evidence type="ECO:0000256" key="7">
    <source>
        <dbReference type="ARBA" id="ARBA00023224"/>
    </source>
</evidence>
<dbReference type="SUPFAM" id="SSF58104">
    <property type="entry name" value="Methyl-accepting chemotaxis protein (MCP) signaling domain"/>
    <property type="match status" value="1"/>
</dbReference>
<protein>
    <submittedName>
        <fullName evidence="14">Methyl-accepting chemotaxis protein</fullName>
    </submittedName>
</protein>
<name>A0A8J6NU12_9BACT</name>
<evidence type="ECO:0000256" key="8">
    <source>
        <dbReference type="ARBA" id="ARBA00029447"/>
    </source>
</evidence>
<evidence type="ECO:0000259" key="12">
    <source>
        <dbReference type="PROSITE" id="PS50192"/>
    </source>
</evidence>
<dbReference type="SMART" id="SM01049">
    <property type="entry name" value="Cache_2"/>
    <property type="match status" value="1"/>
</dbReference>
<evidence type="ECO:0000259" key="13">
    <source>
        <dbReference type="PROSITE" id="PS50885"/>
    </source>
</evidence>
<dbReference type="GO" id="GO:0007165">
    <property type="term" value="P:signal transduction"/>
    <property type="evidence" value="ECO:0007669"/>
    <property type="project" value="UniProtKB-KW"/>
</dbReference>
<gene>
    <name evidence="14" type="ORF">H8E23_00985</name>
</gene>
<dbReference type="Proteomes" id="UP000603434">
    <property type="component" value="Unassembled WGS sequence"/>
</dbReference>
<comment type="similarity">
    <text evidence="8">Belongs to the methyl-accepting chemotaxis (MCP) protein family.</text>
</comment>
<organism evidence="14 15">
    <name type="scientific">Candidatus Desulfatibia profunda</name>
    <dbReference type="NCBI Taxonomy" id="2841695"/>
    <lineage>
        <taxon>Bacteria</taxon>
        <taxon>Pseudomonadati</taxon>
        <taxon>Thermodesulfobacteriota</taxon>
        <taxon>Desulfobacteria</taxon>
        <taxon>Desulfobacterales</taxon>
        <taxon>Desulfobacterales incertae sedis</taxon>
        <taxon>Candidatus Desulfatibia</taxon>
    </lineage>
</organism>
<feature type="domain" description="HAMP" evidence="13">
    <location>
        <begin position="236"/>
        <end position="290"/>
    </location>
</feature>
<dbReference type="PANTHER" id="PTHR32089">
    <property type="entry name" value="METHYL-ACCEPTING CHEMOTAXIS PROTEIN MCPB"/>
    <property type="match status" value="1"/>
</dbReference>
<evidence type="ECO:0000256" key="4">
    <source>
        <dbReference type="ARBA" id="ARBA00022692"/>
    </source>
</evidence>
<dbReference type="PROSITE" id="PS50111">
    <property type="entry name" value="CHEMOTAXIS_TRANSDUC_2"/>
    <property type="match status" value="1"/>
</dbReference>
<feature type="domain" description="Methyl-accepting transducer" evidence="11">
    <location>
        <begin position="302"/>
        <end position="545"/>
    </location>
</feature>
<dbReference type="Pfam" id="PF08269">
    <property type="entry name" value="dCache_2"/>
    <property type="match status" value="1"/>
</dbReference>
<comment type="subcellular location">
    <subcellularLocation>
        <location evidence="1">Cell inner membrane</location>
        <topology evidence="1">Multi-pass membrane protein</topology>
    </subcellularLocation>
</comment>